<evidence type="ECO:0000313" key="3">
    <source>
        <dbReference type="Proteomes" id="UP001317742"/>
    </source>
</evidence>
<dbReference type="Pfam" id="PF04102">
    <property type="entry name" value="SlyX"/>
    <property type="match status" value="1"/>
</dbReference>
<dbReference type="Gene3D" id="1.20.5.300">
    <property type="match status" value="1"/>
</dbReference>
<keyword evidence="1" id="KW-0175">Coiled coil</keyword>
<dbReference type="InterPro" id="IPR007236">
    <property type="entry name" value="SlyX"/>
</dbReference>
<dbReference type="EMBL" id="AP026709">
    <property type="protein sequence ID" value="BDQ37762.1"/>
    <property type="molecule type" value="Genomic_DNA"/>
</dbReference>
<proteinExistence type="predicted"/>
<protein>
    <submittedName>
        <fullName evidence="2">Protein SlyX</fullName>
    </submittedName>
</protein>
<dbReference type="RefSeq" id="WP_281760280.1">
    <property type="nucleotide sequence ID" value="NZ_AP026709.1"/>
</dbReference>
<sequence length="69" mass="7963">MEKRLERLESLVALQDRTMEKLNDQLFEQQQQITGLEQLVRRLAGKVRELDADMEQSGGLDVPPPHYNG</sequence>
<organism evidence="2 3">
    <name type="scientific">Pseudodesulfovibrio nedwellii</name>
    <dbReference type="NCBI Taxonomy" id="2973072"/>
    <lineage>
        <taxon>Bacteria</taxon>
        <taxon>Pseudomonadati</taxon>
        <taxon>Thermodesulfobacteriota</taxon>
        <taxon>Desulfovibrionia</taxon>
        <taxon>Desulfovibrionales</taxon>
        <taxon>Desulfovibrionaceae</taxon>
    </lineage>
</organism>
<keyword evidence="3" id="KW-1185">Reference proteome</keyword>
<dbReference type="Proteomes" id="UP001317742">
    <property type="component" value="Chromosome"/>
</dbReference>
<accession>A0ABM8B216</accession>
<dbReference type="PANTHER" id="PTHR36508">
    <property type="entry name" value="PROTEIN SLYX"/>
    <property type="match status" value="1"/>
</dbReference>
<evidence type="ECO:0000313" key="2">
    <source>
        <dbReference type="EMBL" id="BDQ37762.1"/>
    </source>
</evidence>
<evidence type="ECO:0000256" key="1">
    <source>
        <dbReference type="SAM" id="Coils"/>
    </source>
</evidence>
<gene>
    <name evidence="2" type="primary">slyX</name>
    <name evidence="2" type="ORF">SYK_21220</name>
</gene>
<dbReference type="PANTHER" id="PTHR36508:SF1">
    <property type="entry name" value="PROTEIN SLYX"/>
    <property type="match status" value="1"/>
</dbReference>
<name>A0ABM8B216_9BACT</name>
<reference evidence="2 3" key="1">
    <citation type="submission" date="2022-08" db="EMBL/GenBank/DDBJ databases">
        <title>Genome Sequence of the sulphate-reducing bacterium, Pseudodesulfovibrio sp. SYK.</title>
        <authorList>
            <person name="Kondo R."/>
            <person name="Kataoka T."/>
        </authorList>
    </citation>
    <scope>NUCLEOTIDE SEQUENCE [LARGE SCALE GENOMIC DNA]</scope>
    <source>
        <strain evidence="2 3">SYK</strain>
    </source>
</reference>
<feature type="coiled-coil region" evidence="1">
    <location>
        <begin position="5"/>
        <end position="39"/>
    </location>
</feature>